<dbReference type="EMBL" id="HBUF01207830">
    <property type="protein sequence ID" value="CAG6664485.1"/>
    <property type="molecule type" value="Transcribed_RNA"/>
</dbReference>
<sequence length="127" mass="14976">MSTKASCCLLLTLSSLFIQRASSIVTRTSPPTTRRLTTENPFNVYRKMLEGQAPTYAQNLFKDWYAELKKRRPPPPTRKPETEEQRKARKKREEELRNKEFAREINDNWLYQYTGGMFTTQPGNRGW</sequence>
<dbReference type="EMBL" id="HBUF01561802">
    <property type="protein sequence ID" value="CAG6762757.1"/>
    <property type="molecule type" value="Transcribed_RNA"/>
</dbReference>
<organism evidence="3">
    <name type="scientific">Cacopsylla melanoneura</name>
    <dbReference type="NCBI Taxonomy" id="428564"/>
    <lineage>
        <taxon>Eukaryota</taxon>
        <taxon>Metazoa</taxon>
        <taxon>Ecdysozoa</taxon>
        <taxon>Arthropoda</taxon>
        <taxon>Hexapoda</taxon>
        <taxon>Insecta</taxon>
        <taxon>Pterygota</taxon>
        <taxon>Neoptera</taxon>
        <taxon>Paraneoptera</taxon>
        <taxon>Hemiptera</taxon>
        <taxon>Sternorrhyncha</taxon>
        <taxon>Psylloidea</taxon>
        <taxon>Psyllidae</taxon>
        <taxon>Psyllinae</taxon>
        <taxon>Cacopsylla</taxon>
    </lineage>
</organism>
<accession>A0A8D9AEF8</accession>
<dbReference type="EMBL" id="HBUF01561801">
    <property type="protein sequence ID" value="CAG6762756.1"/>
    <property type="molecule type" value="Transcribed_RNA"/>
</dbReference>
<reference evidence="3" key="1">
    <citation type="submission" date="2021-05" db="EMBL/GenBank/DDBJ databases">
        <authorList>
            <person name="Alioto T."/>
            <person name="Alioto T."/>
            <person name="Gomez Garrido J."/>
        </authorList>
    </citation>
    <scope>NUCLEOTIDE SEQUENCE</scope>
</reference>
<dbReference type="EMBL" id="HBUF01441665">
    <property type="protein sequence ID" value="CAG6742981.1"/>
    <property type="molecule type" value="Transcribed_RNA"/>
</dbReference>
<feature type="chain" id="PRO_5035639276" evidence="2">
    <location>
        <begin position="24"/>
        <end position="127"/>
    </location>
</feature>
<protein>
    <submittedName>
        <fullName evidence="3">Uncharacterized protein</fullName>
    </submittedName>
</protein>
<proteinExistence type="predicted"/>
<feature type="compositionally biased region" description="Basic and acidic residues" evidence="1">
    <location>
        <begin position="78"/>
        <end position="98"/>
    </location>
</feature>
<evidence type="ECO:0000313" key="3">
    <source>
        <dbReference type="EMBL" id="CAG6762757.1"/>
    </source>
</evidence>
<dbReference type="AlphaFoldDB" id="A0A8D9AEF8"/>
<evidence type="ECO:0000256" key="1">
    <source>
        <dbReference type="SAM" id="MobiDB-lite"/>
    </source>
</evidence>
<name>A0A8D9AEF8_9HEMI</name>
<feature type="signal peptide" evidence="2">
    <location>
        <begin position="1"/>
        <end position="23"/>
    </location>
</feature>
<evidence type="ECO:0000256" key="2">
    <source>
        <dbReference type="SAM" id="SignalP"/>
    </source>
</evidence>
<feature type="region of interest" description="Disordered" evidence="1">
    <location>
        <begin position="67"/>
        <end position="98"/>
    </location>
</feature>
<keyword evidence="2" id="KW-0732">Signal</keyword>